<dbReference type="eggNOG" id="ENOG5032XCM">
    <property type="taxonomic scope" value="Bacteria"/>
</dbReference>
<evidence type="ECO:0000313" key="1">
    <source>
        <dbReference type="EMBL" id="BAF60873.1"/>
    </source>
</evidence>
<dbReference type="EMBL" id="AP009389">
    <property type="protein sequence ID" value="BAF60873.1"/>
    <property type="molecule type" value="Genomic_DNA"/>
</dbReference>
<dbReference type="STRING" id="370438.PTH_2692"/>
<dbReference type="HOGENOM" id="CLU_106275_1_0_9"/>
<reference evidence="2" key="1">
    <citation type="journal article" date="2008" name="Genome Res.">
        <title>The genome of Pelotomaculum thermopropionicum reveals niche-associated evolution in anaerobic microbiota.</title>
        <authorList>
            <person name="Kosaka T."/>
            <person name="Kato S."/>
            <person name="Shimoyama T."/>
            <person name="Ishii S."/>
            <person name="Abe T."/>
            <person name="Watanabe K."/>
        </authorList>
    </citation>
    <scope>NUCLEOTIDE SEQUENCE [LARGE SCALE GENOMIC DNA]</scope>
    <source>
        <strain evidence="2">DSM 13744 / JCM 10971 / SI</strain>
    </source>
</reference>
<dbReference type="AlphaFoldDB" id="A5CYS0"/>
<sequence>MFWNILDRPQKKLLATLAANMPVPASYLAGGTALALILGHRKSVDFDWFTPKTFEPDALLRDLSVLGKVEVAETGRGTFHGFIDGIRVTWLWYPNPLLRPLINVEDVAGLKLASLTDIAVMKWAAISQRGARKDFIDLYCICRHGCNLEDLLALLPEKYPAADINYYHMIKSLSYFDDAEREAMPLMTGKIEWPAVKKYFLGIQKELLKIITA</sequence>
<keyword evidence="2" id="KW-1185">Reference proteome</keyword>
<accession>A5CYS0</accession>
<evidence type="ECO:0000313" key="2">
    <source>
        <dbReference type="Proteomes" id="UP000006556"/>
    </source>
</evidence>
<organism evidence="1 2">
    <name type="scientific">Pelotomaculum thermopropionicum (strain DSM 13744 / JCM 10971 / SI)</name>
    <dbReference type="NCBI Taxonomy" id="370438"/>
    <lineage>
        <taxon>Bacteria</taxon>
        <taxon>Bacillati</taxon>
        <taxon>Bacillota</taxon>
        <taxon>Clostridia</taxon>
        <taxon>Eubacteriales</taxon>
        <taxon>Desulfotomaculaceae</taxon>
        <taxon>Pelotomaculum</taxon>
    </lineage>
</organism>
<name>A5CYS0_PELTS</name>
<protein>
    <submittedName>
        <fullName evidence="1">Hypothetical membrane protein</fullName>
    </submittedName>
</protein>
<dbReference type="InterPro" id="IPR014942">
    <property type="entry name" value="AbiEii"/>
</dbReference>
<dbReference type="Proteomes" id="UP000006556">
    <property type="component" value="Chromosome"/>
</dbReference>
<proteinExistence type="predicted"/>
<dbReference type="KEGG" id="pth:PTH_2692"/>
<gene>
    <name evidence="1" type="ordered locus">PTH_2692</name>
</gene>
<dbReference type="Pfam" id="PF08843">
    <property type="entry name" value="AbiEii"/>
    <property type="match status" value="1"/>
</dbReference>